<feature type="compositionally biased region" description="Low complexity" evidence="1">
    <location>
        <begin position="114"/>
        <end position="128"/>
    </location>
</feature>
<keyword evidence="3" id="KW-1185">Reference proteome</keyword>
<name>A0AA38ISM7_9CUCU</name>
<evidence type="ECO:0000313" key="2">
    <source>
        <dbReference type="EMBL" id="KAJ3660856.1"/>
    </source>
</evidence>
<gene>
    <name evidence="2" type="ORF">Zmor_005285</name>
</gene>
<feature type="region of interest" description="Disordered" evidence="1">
    <location>
        <begin position="113"/>
        <end position="135"/>
    </location>
</feature>
<comment type="caution">
    <text evidence="2">The sequence shown here is derived from an EMBL/GenBank/DDBJ whole genome shotgun (WGS) entry which is preliminary data.</text>
</comment>
<evidence type="ECO:0000256" key="1">
    <source>
        <dbReference type="SAM" id="MobiDB-lite"/>
    </source>
</evidence>
<dbReference type="EMBL" id="JALNTZ010000002">
    <property type="protein sequence ID" value="KAJ3660856.1"/>
    <property type="molecule type" value="Genomic_DNA"/>
</dbReference>
<evidence type="ECO:0000313" key="3">
    <source>
        <dbReference type="Proteomes" id="UP001168821"/>
    </source>
</evidence>
<reference evidence="2" key="1">
    <citation type="journal article" date="2023" name="G3 (Bethesda)">
        <title>Whole genome assemblies of Zophobas morio and Tenebrio molitor.</title>
        <authorList>
            <person name="Kaur S."/>
            <person name="Stinson S.A."/>
            <person name="diCenzo G.C."/>
        </authorList>
    </citation>
    <scope>NUCLEOTIDE SEQUENCE</scope>
    <source>
        <strain evidence="2">QUZm001</strain>
    </source>
</reference>
<sequence length="135" mass="15486">MARDKIAVLLSSWIETQHCRFKKMVKFHGRVNLEGSTFYASLIINKDYLIIDPDDETKNIHTFNASRLNGTHEFRTKGIKVTRGFRKSSFYIRLKSTRVRDILIQKLRTLIGDESTGSSESTGTPESTESQDQDN</sequence>
<dbReference type="Proteomes" id="UP001168821">
    <property type="component" value="Unassembled WGS sequence"/>
</dbReference>
<organism evidence="2 3">
    <name type="scientific">Zophobas morio</name>
    <dbReference type="NCBI Taxonomy" id="2755281"/>
    <lineage>
        <taxon>Eukaryota</taxon>
        <taxon>Metazoa</taxon>
        <taxon>Ecdysozoa</taxon>
        <taxon>Arthropoda</taxon>
        <taxon>Hexapoda</taxon>
        <taxon>Insecta</taxon>
        <taxon>Pterygota</taxon>
        <taxon>Neoptera</taxon>
        <taxon>Endopterygota</taxon>
        <taxon>Coleoptera</taxon>
        <taxon>Polyphaga</taxon>
        <taxon>Cucujiformia</taxon>
        <taxon>Tenebrionidae</taxon>
        <taxon>Zophobas</taxon>
    </lineage>
</organism>
<dbReference type="AlphaFoldDB" id="A0AA38ISM7"/>
<protein>
    <submittedName>
        <fullName evidence="2">Uncharacterized protein</fullName>
    </submittedName>
</protein>
<proteinExistence type="predicted"/>
<accession>A0AA38ISM7</accession>